<feature type="transmembrane region" description="Helical" evidence="1">
    <location>
        <begin position="20"/>
        <end position="41"/>
    </location>
</feature>
<sequence length="62" mass="6753">MFAGHFGLAAVVKTKSPKLPLWALMLSTQLLDVIFLPLYVLGVETIEPINSNGYGEAIIHTL</sequence>
<name>A0A1E8AZV3_BACMY</name>
<protein>
    <submittedName>
        <fullName evidence="2">Uncharacterized protein</fullName>
    </submittedName>
</protein>
<comment type="caution">
    <text evidence="2">The sequence shown here is derived from an EMBL/GenBank/DDBJ whole genome shotgun (WGS) entry which is preliminary data.</text>
</comment>
<accession>A0A1E8AZV3</accession>
<reference evidence="2 3" key="1">
    <citation type="submission" date="2016-05" db="EMBL/GenBank/DDBJ databases">
        <title>Bacillus thuringiensis and Bacillus weihenstephanensis as novel biocontrol agents of wilt causing Verticillium species.</title>
        <authorList>
            <person name="Hollensteiner J."/>
            <person name="Wemheuer F."/>
            <person name="Harting R."/>
            <person name="Kolarzyk A."/>
            <person name="Diaz-Valerio S."/>
            <person name="Poehlein A."/>
            <person name="Brzuszkiewicz E."/>
            <person name="Nesemann K."/>
            <person name="Braus-Stromeyer S."/>
            <person name="Braus G."/>
            <person name="Daniel R."/>
            <person name="Liesegang H."/>
        </authorList>
    </citation>
    <scope>NUCLEOTIDE SEQUENCE [LARGE SCALE GENOMIC DNA]</scope>
    <source>
        <strain evidence="2 3">GOE8</strain>
    </source>
</reference>
<evidence type="ECO:0000256" key="1">
    <source>
        <dbReference type="SAM" id="Phobius"/>
    </source>
</evidence>
<dbReference type="PATRIC" id="fig|86662.25.peg.5159"/>
<keyword evidence="1" id="KW-0472">Membrane</keyword>
<evidence type="ECO:0000313" key="3">
    <source>
        <dbReference type="Proteomes" id="UP000175706"/>
    </source>
</evidence>
<keyword evidence="1" id="KW-1133">Transmembrane helix</keyword>
<organism evidence="2 3">
    <name type="scientific">Bacillus mycoides</name>
    <dbReference type="NCBI Taxonomy" id="1405"/>
    <lineage>
        <taxon>Bacteria</taxon>
        <taxon>Bacillati</taxon>
        <taxon>Bacillota</taxon>
        <taxon>Bacilli</taxon>
        <taxon>Bacillales</taxon>
        <taxon>Bacillaceae</taxon>
        <taxon>Bacillus</taxon>
        <taxon>Bacillus cereus group</taxon>
    </lineage>
</organism>
<dbReference type="EMBL" id="LXLT01000067">
    <property type="protein sequence ID" value="OFD71761.1"/>
    <property type="molecule type" value="Genomic_DNA"/>
</dbReference>
<proteinExistence type="predicted"/>
<evidence type="ECO:0000313" key="2">
    <source>
        <dbReference type="EMBL" id="OFD71761.1"/>
    </source>
</evidence>
<dbReference type="AlphaFoldDB" id="A0A1E8AZV3"/>
<keyword evidence="1" id="KW-0812">Transmembrane</keyword>
<gene>
    <name evidence="2" type="ORF">BWGOE8_50310</name>
</gene>
<dbReference type="Proteomes" id="UP000175706">
    <property type="component" value="Unassembled WGS sequence"/>
</dbReference>